<name>A0A830FHM1_9EURY</name>
<keyword evidence="4" id="KW-1185">Reference proteome</keyword>
<dbReference type="AlphaFoldDB" id="A0A830FHM1"/>
<feature type="transmembrane region" description="Helical" evidence="1">
    <location>
        <begin position="12"/>
        <end position="34"/>
    </location>
</feature>
<keyword evidence="1" id="KW-0812">Transmembrane</keyword>
<feature type="domain" description="DUF8151" evidence="2">
    <location>
        <begin position="2"/>
        <end position="70"/>
    </location>
</feature>
<accession>A0A830FHM1</accession>
<evidence type="ECO:0000313" key="3">
    <source>
        <dbReference type="EMBL" id="GGL48198.1"/>
    </source>
</evidence>
<keyword evidence="1" id="KW-1133">Transmembrane helix</keyword>
<evidence type="ECO:0000259" key="2">
    <source>
        <dbReference type="Pfam" id="PF26478"/>
    </source>
</evidence>
<evidence type="ECO:0000256" key="1">
    <source>
        <dbReference type="SAM" id="Phobius"/>
    </source>
</evidence>
<evidence type="ECO:0000313" key="4">
    <source>
        <dbReference type="Proteomes" id="UP000607197"/>
    </source>
</evidence>
<sequence>MLELLVDAFDALVPVVYAVLAAVTAGIGLEAGSMSLATVNHGGPTLLAAWFGYMGVLALVAGVKLASSAAAKTGIGAATTS</sequence>
<dbReference type="InterPro" id="IPR058464">
    <property type="entry name" value="DUF8151"/>
</dbReference>
<gene>
    <name evidence="3" type="ORF">GCM10009039_03030</name>
</gene>
<reference evidence="3" key="2">
    <citation type="submission" date="2020-09" db="EMBL/GenBank/DDBJ databases">
        <authorList>
            <person name="Sun Q."/>
            <person name="Ohkuma M."/>
        </authorList>
    </citation>
    <scope>NUCLEOTIDE SEQUENCE</scope>
    <source>
        <strain evidence="3">JCM 19596</strain>
    </source>
</reference>
<reference evidence="3" key="1">
    <citation type="journal article" date="2014" name="Int. J. Syst. Evol. Microbiol.">
        <title>Complete genome sequence of Corynebacterium casei LMG S-19264T (=DSM 44701T), isolated from a smear-ripened cheese.</title>
        <authorList>
            <consortium name="US DOE Joint Genome Institute (JGI-PGF)"/>
            <person name="Walter F."/>
            <person name="Albersmeier A."/>
            <person name="Kalinowski J."/>
            <person name="Ruckert C."/>
        </authorList>
    </citation>
    <scope>NUCLEOTIDE SEQUENCE</scope>
    <source>
        <strain evidence="3">JCM 19596</strain>
    </source>
</reference>
<proteinExistence type="predicted"/>
<protein>
    <recommendedName>
        <fullName evidence="2">DUF8151 domain-containing protein</fullName>
    </recommendedName>
</protein>
<dbReference type="RefSeq" id="WP_188975139.1">
    <property type="nucleotide sequence ID" value="NZ_BMPG01000001.1"/>
</dbReference>
<dbReference type="Proteomes" id="UP000607197">
    <property type="component" value="Unassembled WGS sequence"/>
</dbReference>
<feature type="transmembrane region" description="Helical" evidence="1">
    <location>
        <begin position="46"/>
        <end position="66"/>
    </location>
</feature>
<keyword evidence="1" id="KW-0472">Membrane</keyword>
<dbReference type="Pfam" id="PF26478">
    <property type="entry name" value="DUF8151"/>
    <property type="match status" value="1"/>
</dbReference>
<comment type="caution">
    <text evidence="3">The sequence shown here is derived from an EMBL/GenBank/DDBJ whole genome shotgun (WGS) entry which is preliminary data.</text>
</comment>
<dbReference type="EMBL" id="BMPG01000001">
    <property type="protein sequence ID" value="GGL48198.1"/>
    <property type="molecule type" value="Genomic_DNA"/>
</dbReference>
<organism evidence="3 4">
    <name type="scientific">Halocalculus aciditolerans</name>
    <dbReference type="NCBI Taxonomy" id="1383812"/>
    <lineage>
        <taxon>Archaea</taxon>
        <taxon>Methanobacteriati</taxon>
        <taxon>Methanobacteriota</taxon>
        <taxon>Stenosarchaea group</taxon>
        <taxon>Halobacteria</taxon>
        <taxon>Halobacteriales</taxon>
        <taxon>Halobacteriaceae</taxon>
        <taxon>Halocalculus</taxon>
    </lineage>
</organism>